<feature type="modified residue" description="4-aspartylphosphate" evidence="2">
    <location>
        <position position="68"/>
    </location>
</feature>
<feature type="domain" description="Response regulatory" evidence="3">
    <location>
        <begin position="19"/>
        <end position="133"/>
    </location>
</feature>
<dbReference type="PROSITE" id="PS50110">
    <property type="entry name" value="RESPONSE_REGULATORY"/>
    <property type="match status" value="1"/>
</dbReference>
<dbReference type="InterPro" id="IPR001789">
    <property type="entry name" value="Sig_transdc_resp-reg_receiver"/>
</dbReference>
<dbReference type="AlphaFoldDB" id="A0A1R3V3N7"/>
<evidence type="ECO:0000256" key="1">
    <source>
        <dbReference type="ARBA" id="ARBA00022553"/>
    </source>
</evidence>
<dbReference type="SMART" id="SM00448">
    <property type="entry name" value="REC"/>
    <property type="match status" value="1"/>
</dbReference>
<evidence type="ECO:0000313" key="5">
    <source>
        <dbReference type="Proteomes" id="UP000188388"/>
    </source>
</evidence>
<dbReference type="STRING" id="1631249.BQ8794_110160"/>
<sequence>MRVALGARLRVPRLKREAVIAVVDDDESVRETTKGLIRSVGFSAEAFGSAEDFLASDHLGRTDCLIADVNMPGMSGLDLLERLAGAGRTIPTILITAYPNERIRMRALNAGVRCYLPKPFAEGDLLGCLRAALGNGISSR</sequence>
<dbReference type="Proteomes" id="UP000188388">
    <property type="component" value="Unassembled WGS sequence"/>
</dbReference>
<dbReference type="InterPro" id="IPR011006">
    <property type="entry name" value="CheY-like_superfamily"/>
</dbReference>
<dbReference type="Pfam" id="PF00072">
    <property type="entry name" value="Response_reg"/>
    <property type="match status" value="1"/>
</dbReference>
<dbReference type="EMBL" id="FTPD01000003">
    <property type="protein sequence ID" value="SIT53354.1"/>
    <property type="molecule type" value="Genomic_DNA"/>
</dbReference>
<dbReference type="InterPro" id="IPR050595">
    <property type="entry name" value="Bact_response_regulator"/>
</dbReference>
<reference evidence="5" key="1">
    <citation type="submission" date="2017-01" db="EMBL/GenBank/DDBJ databases">
        <authorList>
            <person name="Brunel B."/>
        </authorList>
    </citation>
    <scope>NUCLEOTIDE SEQUENCE [LARGE SCALE GENOMIC DNA]</scope>
</reference>
<dbReference type="PANTHER" id="PTHR44591:SF25">
    <property type="entry name" value="CHEMOTAXIS TWO-COMPONENT RESPONSE REGULATOR"/>
    <property type="match status" value="1"/>
</dbReference>
<dbReference type="GO" id="GO:0000160">
    <property type="term" value="P:phosphorelay signal transduction system"/>
    <property type="evidence" value="ECO:0007669"/>
    <property type="project" value="InterPro"/>
</dbReference>
<accession>A0A1R3V3N7</accession>
<dbReference type="PANTHER" id="PTHR44591">
    <property type="entry name" value="STRESS RESPONSE REGULATOR PROTEIN 1"/>
    <property type="match status" value="1"/>
</dbReference>
<evidence type="ECO:0000256" key="2">
    <source>
        <dbReference type="PROSITE-ProRule" id="PRU00169"/>
    </source>
</evidence>
<evidence type="ECO:0000313" key="4">
    <source>
        <dbReference type="EMBL" id="SIT53354.1"/>
    </source>
</evidence>
<keyword evidence="5" id="KW-1185">Reference proteome</keyword>
<keyword evidence="1 2" id="KW-0597">Phosphoprotein</keyword>
<dbReference type="Gene3D" id="3.40.50.2300">
    <property type="match status" value="1"/>
</dbReference>
<name>A0A1R3V3N7_9HYPH</name>
<gene>
    <name evidence="4" type="ORF">BQ8794_110160</name>
</gene>
<proteinExistence type="predicted"/>
<protein>
    <submittedName>
        <fullName evidence="4">Response regulator receiver protein</fullName>
    </submittedName>
</protein>
<evidence type="ECO:0000259" key="3">
    <source>
        <dbReference type="PROSITE" id="PS50110"/>
    </source>
</evidence>
<organism evidence="4 5">
    <name type="scientific">Mesorhizobium prunaredense</name>
    <dbReference type="NCBI Taxonomy" id="1631249"/>
    <lineage>
        <taxon>Bacteria</taxon>
        <taxon>Pseudomonadati</taxon>
        <taxon>Pseudomonadota</taxon>
        <taxon>Alphaproteobacteria</taxon>
        <taxon>Hyphomicrobiales</taxon>
        <taxon>Phyllobacteriaceae</taxon>
        <taxon>Mesorhizobium</taxon>
    </lineage>
</organism>
<dbReference type="SUPFAM" id="SSF52172">
    <property type="entry name" value="CheY-like"/>
    <property type="match status" value="1"/>
</dbReference>